<proteinExistence type="predicted"/>
<dbReference type="EMBL" id="JALGAR010000002">
    <property type="protein sequence ID" value="MCI4658168.1"/>
    <property type="molecule type" value="Genomic_DNA"/>
</dbReference>
<comment type="caution">
    <text evidence="3">The sequence shown here is derived from an EMBL/GenBank/DDBJ whole genome shotgun (WGS) entry which is preliminary data.</text>
</comment>
<evidence type="ECO:0000313" key="3">
    <source>
        <dbReference type="EMBL" id="MCI4658168.1"/>
    </source>
</evidence>
<dbReference type="AlphaFoldDB" id="A0AA41QX19"/>
<feature type="coiled-coil region" evidence="1">
    <location>
        <begin position="315"/>
        <end position="345"/>
    </location>
</feature>
<keyword evidence="2" id="KW-1133">Transmembrane helix</keyword>
<reference evidence="3" key="1">
    <citation type="submission" date="2022-03" db="EMBL/GenBank/DDBJ databases">
        <title>Cryobacterium sp. nov. strain ZS14-85, isolated from Antarctic soil.</title>
        <authorList>
            <person name="Li J."/>
            <person name="Niu G."/>
        </authorList>
    </citation>
    <scope>NUCLEOTIDE SEQUENCE</scope>
    <source>
        <strain evidence="3">ZS14-85</strain>
    </source>
</reference>
<dbReference type="Proteomes" id="UP001165341">
    <property type="component" value="Unassembled WGS sequence"/>
</dbReference>
<name>A0AA41QX19_9MICO</name>
<sequence length="423" mass="45080">MTGDLWWVPSAILLAFVVLGVTLIVGSARRRRRDREQAEAAITSERARAAAIALVRADDQVGSATDELGFAVAQFGEPATREFATALDLSRRQLRDAFALQQKLDDSIPETESQRRRLTEQIISLAAEATTRLAEQDRAFTARRGVERDAPLRLEQLIRRVDRLTDRLAAGSASIDRLGLSYSAGALAAISGNVGKARVALGQAKQATDAGAAHLAAVPGYPIGDELAAAELGLFQAGKLLDAIETGEDQLHIGYATLTKALDSADAEIAEARTLRDGQDQSVSATELNRVIAAADAIVAELRHPSRVSDPAADLARLRQVLDGLDVTRSEARNQQLRLDNARAALAGALLAARSQGSVTRDFIASHSGRVGAEARTRLAESERLIALAEAEADPVTALDAARRAMTLATDADALARYDARFA</sequence>
<protein>
    <recommendedName>
        <fullName evidence="5">TPM domain-containing protein</fullName>
    </recommendedName>
</protein>
<feature type="transmembrane region" description="Helical" evidence="2">
    <location>
        <begin position="6"/>
        <end position="25"/>
    </location>
</feature>
<keyword evidence="4" id="KW-1185">Reference proteome</keyword>
<accession>A0AA41QX19</accession>
<evidence type="ECO:0000313" key="4">
    <source>
        <dbReference type="Proteomes" id="UP001165341"/>
    </source>
</evidence>
<keyword evidence="2" id="KW-0472">Membrane</keyword>
<keyword evidence="1" id="KW-0175">Coiled coil</keyword>
<organism evidence="3 4">
    <name type="scientific">Cryobacterium zhongshanensis</name>
    <dbReference type="NCBI Taxonomy" id="2928153"/>
    <lineage>
        <taxon>Bacteria</taxon>
        <taxon>Bacillati</taxon>
        <taxon>Actinomycetota</taxon>
        <taxon>Actinomycetes</taxon>
        <taxon>Micrococcales</taxon>
        <taxon>Microbacteriaceae</taxon>
        <taxon>Cryobacterium</taxon>
    </lineage>
</organism>
<evidence type="ECO:0008006" key="5">
    <source>
        <dbReference type="Google" id="ProtNLM"/>
    </source>
</evidence>
<dbReference type="RefSeq" id="WP_243011933.1">
    <property type="nucleotide sequence ID" value="NZ_JALGAR010000002.1"/>
</dbReference>
<evidence type="ECO:0000256" key="1">
    <source>
        <dbReference type="SAM" id="Coils"/>
    </source>
</evidence>
<gene>
    <name evidence="3" type="ORF">MQH31_10155</name>
</gene>
<evidence type="ECO:0000256" key="2">
    <source>
        <dbReference type="SAM" id="Phobius"/>
    </source>
</evidence>
<keyword evidence="2" id="KW-0812">Transmembrane</keyword>